<dbReference type="EMBL" id="JAIWYP010000014">
    <property type="protein sequence ID" value="KAH3711572.1"/>
    <property type="molecule type" value="Genomic_DNA"/>
</dbReference>
<sequence length="58" mass="6720">MLNILMLHDDTTPPQQYLLQVIQNYTPEPVTSLTHATFVRKVSGQVLINAERWKQNRA</sequence>
<dbReference type="AlphaFoldDB" id="A0A9D4BW52"/>
<keyword evidence="2" id="KW-1185">Reference proteome</keyword>
<accession>A0A9D4BW52</accession>
<protein>
    <submittedName>
        <fullName evidence="1">Uncharacterized protein</fullName>
    </submittedName>
</protein>
<evidence type="ECO:0000313" key="2">
    <source>
        <dbReference type="Proteomes" id="UP000828390"/>
    </source>
</evidence>
<proteinExistence type="predicted"/>
<reference evidence="1" key="1">
    <citation type="journal article" date="2019" name="bioRxiv">
        <title>The Genome of the Zebra Mussel, Dreissena polymorpha: A Resource for Invasive Species Research.</title>
        <authorList>
            <person name="McCartney M.A."/>
            <person name="Auch B."/>
            <person name="Kono T."/>
            <person name="Mallez S."/>
            <person name="Zhang Y."/>
            <person name="Obille A."/>
            <person name="Becker A."/>
            <person name="Abrahante J.E."/>
            <person name="Garbe J."/>
            <person name="Badalamenti J.P."/>
            <person name="Herman A."/>
            <person name="Mangelson H."/>
            <person name="Liachko I."/>
            <person name="Sullivan S."/>
            <person name="Sone E.D."/>
            <person name="Koren S."/>
            <person name="Silverstein K.A.T."/>
            <person name="Beckman K.B."/>
            <person name="Gohl D.M."/>
        </authorList>
    </citation>
    <scope>NUCLEOTIDE SEQUENCE</scope>
    <source>
        <strain evidence="1">Duluth1</strain>
        <tissue evidence="1">Whole animal</tissue>
    </source>
</reference>
<evidence type="ECO:0000313" key="1">
    <source>
        <dbReference type="EMBL" id="KAH3711572.1"/>
    </source>
</evidence>
<organism evidence="1 2">
    <name type="scientific">Dreissena polymorpha</name>
    <name type="common">Zebra mussel</name>
    <name type="synonym">Mytilus polymorpha</name>
    <dbReference type="NCBI Taxonomy" id="45954"/>
    <lineage>
        <taxon>Eukaryota</taxon>
        <taxon>Metazoa</taxon>
        <taxon>Spiralia</taxon>
        <taxon>Lophotrochozoa</taxon>
        <taxon>Mollusca</taxon>
        <taxon>Bivalvia</taxon>
        <taxon>Autobranchia</taxon>
        <taxon>Heteroconchia</taxon>
        <taxon>Euheterodonta</taxon>
        <taxon>Imparidentia</taxon>
        <taxon>Neoheterodontei</taxon>
        <taxon>Myida</taxon>
        <taxon>Dreissenoidea</taxon>
        <taxon>Dreissenidae</taxon>
        <taxon>Dreissena</taxon>
    </lineage>
</organism>
<dbReference type="Proteomes" id="UP000828390">
    <property type="component" value="Unassembled WGS sequence"/>
</dbReference>
<name>A0A9D4BW52_DREPO</name>
<comment type="caution">
    <text evidence="1">The sequence shown here is derived from an EMBL/GenBank/DDBJ whole genome shotgun (WGS) entry which is preliminary data.</text>
</comment>
<reference evidence="1" key="2">
    <citation type="submission" date="2020-11" db="EMBL/GenBank/DDBJ databases">
        <authorList>
            <person name="McCartney M.A."/>
            <person name="Auch B."/>
            <person name="Kono T."/>
            <person name="Mallez S."/>
            <person name="Becker A."/>
            <person name="Gohl D.M."/>
            <person name="Silverstein K.A.T."/>
            <person name="Koren S."/>
            <person name="Bechman K.B."/>
            <person name="Herman A."/>
            <person name="Abrahante J.E."/>
            <person name="Garbe J."/>
        </authorList>
    </citation>
    <scope>NUCLEOTIDE SEQUENCE</scope>
    <source>
        <strain evidence="1">Duluth1</strain>
        <tissue evidence="1">Whole animal</tissue>
    </source>
</reference>
<gene>
    <name evidence="1" type="ORF">DPMN_071243</name>
</gene>